<feature type="transmembrane region" description="Helical" evidence="1">
    <location>
        <begin position="77"/>
        <end position="97"/>
    </location>
</feature>
<accession>A0ABR7F2N8</accession>
<keyword evidence="1" id="KW-0472">Membrane</keyword>
<protein>
    <recommendedName>
        <fullName evidence="2">LiaF transmembrane domain-containing protein</fullName>
    </recommendedName>
</protein>
<feature type="transmembrane region" description="Helical" evidence="1">
    <location>
        <begin position="5"/>
        <end position="22"/>
    </location>
</feature>
<evidence type="ECO:0000313" key="3">
    <source>
        <dbReference type="EMBL" id="MBC5667862.1"/>
    </source>
</evidence>
<keyword evidence="1" id="KW-1133">Transmembrane helix</keyword>
<evidence type="ECO:0000313" key="4">
    <source>
        <dbReference type="Proteomes" id="UP000597877"/>
    </source>
</evidence>
<comment type="caution">
    <text evidence="3">The sequence shown here is derived from an EMBL/GenBank/DDBJ whole genome shotgun (WGS) entry which is preliminary data.</text>
</comment>
<name>A0ABR7F2N8_9FIRM</name>
<dbReference type="Proteomes" id="UP000597877">
    <property type="component" value="Unassembled WGS sequence"/>
</dbReference>
<feature type="transmembrane region" description="Helical" evidence="1">
    <location>
        <begin position="28"/>
        <end position="46"/>
    </location>
</feature>
<sequence>MKRKNIFWGIALIAIAVIWIITKLDIFPGVQFGKIAFTLLWAAWLVKGILDRGFFSIFMSIAFLGIVWQHELKIESITPWPVVGSAILLSIGFSLIFGNKERRNWKKACKKGYDEKDGYGNFTSSHAEGENIVHVTKFSGAEKYIDSKNLKSVEIINKFGGCEIYMDKAVPAGNEVYVRVECMCGGVEIYIPKSWKVKNLTTATLGALDETGHYEGDAVNDTVVVLSGTIKLGAVEIVRV</sequence>
<reference evidence="3 4" key="1">
    <citation type="submission" date="2020-08" db="EMBL/GenBank/DDBJ databases">
        <title>Genome public.</title>
        <authorList>
            <person name="Liu C."/>
            <person name="Sun Q."/>
        </authorList>
    </citation>
    <scope>NUCLEOTIDE SEQUENCE [LARGE SCALE GENOMIC DNA]</scope>
    <source>
        <strain evidence="3 4">BX4</strain>
    </source>
</reference>
<proteinExistence type="predicted"/>
<feature type="transmembrane region" description="Helical" evidence="1">
    <location>
        <begin position="53"/>
        <end position="71"/>
    </location>
</feature>
<dbReference type="RefSeq" id="WP_118590190.1">
    <property type="nucleotide sequence ID" value="NZ_JACOOZ010000004.1"/>
</dbReference>
<evidence type="ECO:0000256" key="1">
    <source>
        <dbReference type="SAM" id="Phobius"/>
    </source>
</evidence>
<dbReference type="Pfam" id="PF22570">
    <property type="entry name" value="LiaF-TM"/>
    <property type="match status" value="1"/>
</dbReference>
<dbReference type="EMBL" id="JACOOZ010000004">
    <property type="protein sequence ID" value="MBC5667862.1"/>
    <property type="molecule type" value="Genomic_DNA"/>
</dbReference>
<keyword evidence="4" id="KW-1185">Reference proteome</keyword>
<dbReference type="InterPro" id="IPR054331">
    <property type="entry name" value="LiaF_TM"/>
</dbReference>
<gene>
    <name evidence="3" type="ORF">H8S00_07710</name>
</gene>
<feature type="domain" description="LiaF transmembrane" evidence="2">
    <location>
        <begin position="7"/>
        <end position="102"/>
    </location>
</feature>
<evidence type="ECO:0000259" key="2">
    <source>
        <dbReference type="Pfam" id="PF22570"/>
    </source>
</evidence>
<keyword evidence="1" id="KW-0812">Transmembrane</keyword>
<organism evidence="3 4">
    <name type="scientific">Eubacterium segne</name>
    <dbReference type="NCBI Taxonomy" id="2763045"/>
    <lineage>
        <taxon>Bacteria</taxon>
        <taxon>Bacillati</taxon>
        <taxon>Bacillota</taxon>
        <taxon>Clostridia</taxon>
        <taxon>Eubacteriales</taxon>
        <taxon>Eubacteriaceae</taxon>
        <taxon>Eubacterium</taxon>
    </lineage>
</organism>